<dbReference type="GO" id="GO:0005351">
    <property type="term" value="F:carbohydrate:proton symporter activity"/>
    <property type="evidence" value="ECO:0007669"/>
    <property type="project" value="TreeGrafter"/>
</dbReference>
<dbReference type="Gene3D" id="1.20.1250.20">
    <property type="entry name" value="MFS general substrate transporter like domains"/>
    <property type="match status" value="2"/>
</dbReference>
<feature type="transmembrane region" description="Helical" evidence="8">
    <location>
        <begin position="140"/>
        <end position="159"/>
    </location>
</feature>
<dbReference type="PANTHER" id="PTHR48022:SF35">
    <property type="entry name" value="MAJOR FACILITATOR SUPERFAMILY (MFS) PROFILE DOMAIN-CONTAINING PROTEIN"/>
    <property type="match status" value="1"/>
</dbReference>
<feature type="transmembrane region" description="Helical" evidence="8">
    <location>
        <begin position="174"/>
        <end position="193"/>
    </location>
</feature>
<feature type="domain" description="Major facilitator superfamily (MFS) profile" evidence="9">
    <location>
        <begin position="459"/>
        <end position="724"/>
    </location>
</feature>
<evidence type="ECO:0000256" key="1">
    <source>
        <dbReference type="ARBA" id="ARBA00004141"/>
    </source>
</evidence>
<accession>A0AAW0BMY6</accession>
<dbReference type="PROSITE" id="PS00217">
    <property type="entry name" value="SUGAR_TRANSPORT_2"/>
    <property type="match status" value="2"/>
</dbReference>
<evidence type="ECO:0000259" key="9">
    <source>
        <dbReference type="PROSITE" id="PS50850"/>
    </source>
</evidence>
<feature type="transmembrane region" description="Helical" evidence="8">
    <location>
        <begin position="109"/>
        <end position="128"/>
    </location>
</feature>
<dbReference type="PANTHER" id="PTHR48022">
    <property type="entry name" value="PLASTIDIC GLUCOSE TRANSPORTER 4"/>
    <property type="match status" value="1"/>
</dbReference>
<dbReference type="GO" id="GO:0016020">
    <property type="term" value="C:membrane"/>
    <property type="evidence" value="ECO:0007669"/>
    <property type="project" value="UniProtKB-SubCell"/>
</dbReference>
<evidence type="ECO:0000256" key="6">
    <source>
        <dbReference type="ARBA" id="ARBA00023136"/>
    </source>
</evidence>
<dbReference type="InterPro" id="IPR005829">
    <property type="entry name" value="Sugar_transporter_CS"/>
</dbReference>
<keyword evidence="10" id="KW-0762">Sugar transport</keyword>
<comment type="caution">
    <text evidence="10">The sequence shown here is derived from an EMBL/GenBank/DDBJ whole genome shotgun (WGS) entry which is preliminary data.</text>
</comment>
<evidence type="ECO:0000256" key="8">
    <source>
        <dbReference type="SAM" id="Phobius"/>
    </source>
</evidence>
<keyword evidence="6 8" id="KW-0472">Membrane</keyword>
<feature type="transmembrane region" description="Helical" evidence="8">
    <location>
        <begin position="553"/>
        <end position="572"/>
    </location>
</feature>
<feature type="transmembrane region" description="Helical" evidence="8">
    <location>
        <begin position="527"/>
        <end position="547"/>
    </location>
</feature>
<proteinExistence type="inferred from homology"/>
<dbReference type="SUPFAM" id="SSF103473">
    <property type="entry name" value="MFS general substrate transporter"/>
    <property type="match status" value="2"/>
</dbReference>
<feature type="transmembrane region" description="Helical" evidence="8">
    <location>
        <begin position="51"/>
        <end position="71"/>
    </location>
</feature>
<dbReference type="PROSITE" id="PS00216">
    <property type="entry name" value="SUGAR_TRANSPORT_1"/>
    <property type="match status" value="1"/>
</dbReference>
<evidence type="ECO:0000313" key="11">
    <source>
        <dbReference type="Proteomes" id="UP001383192"/>
    </source>
</evidence>
<comment type="similarity">
    <text evidence="2">Belongs to the major facilitator superfamily. Sugar transporter (TC 2.A.1.1) family.</text>
</comment>
<feature type="domain" description="Major facilitator superfamily (MFS) profile" evidence="9">
    <location>
        <begin position="14"/>
        <end position="452"/>
    </location>
</feature>
<dbReference type="Pfam" id="PF00083">
    <property type="entry name" value="Sugar_tr"/>
    <property type="match status" value="2"/>
</dbReference>
<dbReference type="EMBL" id="JAYKXP010000098">
    <property type="protein sequence ID" value="KAK7027243.1"/>
    <property type="molecule type" value="Genomic_DNA"/>
</dbReference>
<feature type="transmembrane region" description="Helical" evidence="8">
    <location>
        <begin position="618"/>
        <end position="637"/>
    </location>
</feature>
<keyword evidence="3" id="KW-0813">Transport</keyword>
<keyword evidence="11" id="KW-1185">Reference proteome</keyword>
<name>A0AAW0BMY6_9AGAR</name>
<dbReference type="InterPro" id="IPR005828">
    <property type="entry name" value="MFS_sugar_transport-like"/>
</dbReference>
<evidence type="ECO:0000256" key="2">
    <source>
        <dbReference type="ARBA" id="ARBA00010992"/>
    </source>
</evidence>
<dbReference type="InterPro" id="IPR003663">
    <property type="entry name" value="Sugar/inositol_transpt"/>
</dbReference>
<comment type="catalytic activity">
    <reaction evidence="7">
        <text>myo-inositol(out) + H(+)(out) = myo-inositol(in) + H(+)(in)</text>
        <dbReference type="Rhea" id="RHEA:60364"/>
        <dbReference type="ChEBI" id="CHEBI:15378"/>
        <dbReference type="ChEBI" id="CHEBI:17268"/>
    </reaction>
</comment>
<feature type="transmembrane region" description="Helical" evidence="8">
    <location>
        <begin position="261"/>
        <end position="284"/>
    </location>
</feature>
<dbReference type="FunFam" id="1.20.1250.20:FF:000134">
    <property type="entry name" value="MFS sugar transporter protein"/>
    <property type="match status" value="1"/>
</dbReference>
<evidence type="ECO:0000256" key="7">
    <source>
        <dbReference type="ARBA" id="ARBA00049119"/>
    </source>
</evidence>
<protein>
    <submittedName>
        <fullName evidence="10">High affinity glucose transporter</fullName>
    </submittedName>
</protein>
<dbReference type="InterPro" id="IPR036259">
    <property type="entry name" value="MFS_trans_sf"/>
</dbReference>
<evidence type="ECO:0000313" key="10">
    <source>
        <dbReference type="EMBL" id="KAK7027243.1"/>
    </source>
</evidence>
<feature type="transmembrane region" description="Helical" evidence="8">
    <location>
        <begin position="593"/>
        <end position="612"/>
    </location>
</feature>
<feature type="transmembrane region" description="Helical" evidence="8">
    <location>
        <begin position="304"/>
        <end position="321"/>
    </location>
</feature>
<keyword evidence="4 8" id="KW-0812">Transmembrane</keyword>
<keyword evidence="5 8" id="KW-1133">Transmembrane helix</keyword>
<dbReference type="Proteomes" id="UP001383192">
    <property type="component" value="Unassembled WGS sequence"/>
</dbReference>
<feature type="transmembrane region" description="Helical" evidence="8">
    <location>
        <begin position="12"/>
        <end position="31"/>
    </location>
</feature>
<evidence type="ECO:0000256" key="4">
    <source>
        <dbReference type="ARBA" id="ARBA00022692"/>
    </source>
</evidence>
<dbReference type="InterPro" id="IPR020846">
    <property type="entry name" value="MFS_dom"/>
</dbReference>
<feature type="transmembrane region" description="Helical" evidence="8">
    <location>
        <begin position="328"/>
        <end position="347"/>
    </location>
</feature>
<evidence type="ECO:0000256" key="3">
    <source>
        <dbReference type="ARBA" id="ARBA00022448"/>
    </source>
</evidence>
<dbReference type="PROSITE" id="PS50850">
    <property type="entry name" value="MFS"/>
    <property type="match status" value="2"/>
</dbReference>
<feature type="transmembrane region" description="Helical" evidence="8">
    <location>
        <begin position="430"/>
        <end position="448"/>
    </location>
</feature>
<evidence type="ECO:0000256" key="5">
    <source>
        <dbReference type="ARBA" id="ARBA00022989"/>
    </source>
</evidence>
<gene>
    <name evidence="10" type="primary">HGT1_2</name>
    <name evidence="10" type="ORF">VNI00_015332</name>
</gene>
<dbReference type="AlphaFoldDB" id="A0AAW0BMY6"/>
<feature type="transmembrane region" description="Helical" evidence="8">
    <location>
        <begin position="83"/>
        <end position="103"/>
    </location>
</feature>
<organism evidence="10 11">
    <name type="scientific">Paramarasmius palmivorus</name>
    <dbReference type="NCBI Taxonomy" id="297713"/>
    <lineage>
        <taxon>Eukaryota</taxon>
        <taxon>Fungi</taxon>
        <taxon>Dikarya</taxon>
        <taxon>Basidiomycota</taxon>
        <taxon>Agaricomycotina</taxon>
        <taxon>Agaricomycetes</taxon>
        <taxon>Agaricomycetidae</taxon>
        <taxon>Agaricales</taxon>
        <taxon>Marasmiineae</taxon>
        <taxon>Marasmiaceae</taxon>
        <taxon>Paramarasmius</taxon>
    </lineage>
</organism>
<dbReference type="InterPro" id="IPR050360">
    <property type="entry name" value="MFS_Sugar_Transporters"/>
</dbReference>
<dbReference type="NCBIfam" id="TIGR00879">
    <property type="entry name" value="SP"/>
    <property type="match status" value="1"/>
</dbReference>
<comment type="subcellular location">
    <subcellularLocation>
        <location evidence="1">Membrane</location>
        <topology evidence="1">Multi-pass membrane protein</topology>
    </subcellularLocation>
</comment>
<sequence>MGYNRRIASNPYIVGSFVCLGGSLFGMDISSMSGVLTNPFYLKQFDNPSGFVQGALVASTPAGSLIGSLAVTQLGDRLGRKKTIMLAALVWIVGSVLQCASITRGMLAAGRVIGGVSIGIATAIIPVYQSEIAPASIRGRLISILQWSVTWGTLVQYFVQFGGSYINSAASFRIPWGFQMVPAIVLFCGMFLFPESPRWLLDNDREEEARQILADLHGKGDKDDELVRMEFEEIKEQILFEQNEGAKSYFDLLKGNNPRRVFLGCSLQMWSQLTGISVMIRYYITYVFRDVGLVGRRAGLIAASVQYILNVVMTVPAIIYIDKWGRRPMLIAGLASMGAVLFAVGALQGQLGRWGDVDGERIWTIRNHNGATKAFAVTMGPVNWTYPAEIFSLRVRAKEFHWLRLSTGCSVSPLYGPFHPAFSTIAYKTYFIFGTFNFVACLHVIFMYPETVGRTLEEVEDIFAAGNVFSAWKIDKNVGRRNIEDMEEQKEPNGSAQGAIVASMPAGSFVGALAVTQLGDRLGRKKTIMLAALIWVIGSILQCAAMTRGMLAAGRVIAGVSVGIASAIVPVYQSEITAPFIRGRLVSIQQWSITWGILFQYFVQFGCSYIQGVASFRIPWGLQMIPAIVLFFGMFFFPESPRWLLDNNREEEALQILADLHGGGNKNNELVRLEFGEIKEQVLFEKNEGAKSYFDLLKGNNPRRVFLGCSLQMWSQLTGISVMM</sequence>
<reference evidence="10 11" key="1">
    <citation type="submission" date="2024-01" db="EMBL/GenBank/DDBJ databases">
        <title>A draft genome for a cacao thread blight-causing isolate of Paramarasmius palmivorus.</title>
        <authorList>
            <person name="Baruah I.K."/>
            <person name="Bukari Y."/>
            <person name="Amoako-Attah I."/>
            <person name="Meinhardt L.W."/>
            <person name="Bailey B.A."/>
            <person name="Cohen S.P."/>
        </authorList>
    </citation>
    <scope>NUCLEOTIDE SEQUENCE [LARGE SCALE GENOMIC DNA]</scope>
    <source>
        <strain evidence="10 11">GH-12</strain>
    </source>
</reference>
<dbReference type="PRINTS" id="PR00171">
    <property type="entry name" value="SUGRTRNSPORT"/>
</dbReference>